<dbReference type="InterPro" id="IPR036166">
    <property type="entry name" value="YxeA-like_sf"/>
</dbReference>
<dbReference type="AlphaFoldDB" id="A0AAV5B379"/>
<dbReference type="RefSeq" id="WP_168354067.1">
    <property type="nucleotide sequence ID" value="NZ_BQKC01000001.1"/>
</dbReference>
<dbReference type="Pfam" id="PF06486">
    <property type="entry name" value="DUF1093"/>
    <property type="match status" value="1"/>
</dbReference>
<gene>
    <name evidence="1" type="ORF">ATOP_16710</name>
</gene>
<evidence type="ECO:0008006" key="3">
    <source>
        <dbReference type="Google" id="ProtNLM"/>
    </source>
</evidence>
<keyword evidence="2" id="KW-1185">Reference proteome</keyword>
<evidence type="ECO:0000313" key="2">
    <source>
        <dbReference type="Proteomes" id="UP001055025"/>
    </source>
</evidence>
<dbReference type="EMBL" id="BQKC01000001">
    <property type="protein sequence ID" value="GJM56016.1"/>
    <property type="molecule type" value="Genomic_DNA"/>
</dbReference>
<dbReference type="Gene3D" id="2.40.50.480">
    <property type="match status" value="1"/>
</dbReference>
<protein>
    <recommendedName>
        <fullName evidence="3">YxeA family protein</fullName>
    </recommendedName>
</protein>
<sequence length="117" mass="12576">MARKIVIGLVAVAGVCAVAAALLVLKFGEPARVYVQTDDNLVQPIEPHGGMTYSYHLDGATPDGKPAPVTLDTERILRDKAYLLLETRPLVGVISWEEVSWDQVPEAAQALLTPPEG</sequence>
<dbReference type="Proteomes" id="UP001055025">
    <property type="component" value="Unassembled WGS sequence"/>
</dbReference>
<name>A0AAV5B379_9ACTN</name>
<dbReference type="NCBIfam" id="TIGR01655">
    <property type="entry name" value="yxeA_fam"/>
    <property type="match status" value="1"/>
</dbReference>
<organism evidence="1 2">
    <name type="scientific">Granulimonas faecalis</name>
    <dbReference type="NCBI Taxonomy" id="2894155"/>
    <lineage>
        <taxon>Bacteria</taxon>
        <taxon>Bacillati</taxon>
        <taxon>Actinomycetota</taxon>
        <taxon>Coriobacteriia</taxon>
        <taxon>Coriobacteriales</taxon>
        <taxon>Kribbibacteriaceae</taxon>
        <taxon>Granulimonas</taxon>
    </lineage>
</organism>
<comment type="caution">
    <text evidence="1">The sequence shown here is derived from an EMBL/GenBank/DDBJ whole genome shotgun (WGS) entry which is preliminary data.</text>
</comment>
<reference evidence="1" key="1">
    <citation type="journal article" date="2022" name="Int. J. Syst. Evol. Microbiol.">
        <title>Granulimonas faecalis gen. nov., sp. nov., and Leptogranulimonas caecicola gen. nov., sp. nov., novel lactate-producing Atopobiaceae bacteria isolated from mouse intestines, and an emended description of the family Atopobiaceae.</title>
        <authorList>
            <person name="Morinaga K."/>
            <person name="Kusada H."/>
            <person name="Sakamoto S."/>
            <person name="Murakami T."/>
            <person name="Toyoda A."/>
            <person name="Mori H."/>
            <person name="Meng X.Y."/>
            <person name="Takashino M."/>
            <person name="Murotomi K."/>
            <person name="Tamaki H."/>
        </authorList>
    </citation>
    <scope>NUCLEOTIDE SEQUENCE</scope>
    <source>
        <strain evidence="1">OPF53</strain>
    </source>
</reference>
<evidence type="ECO:0000313" key="1">
    <source>
        <dbReference type="EMBL" id="GJM56016.1"/>
    </source>
</evidence>
<accession>A0AAV5B379</accession>
<dbReference type="InterPro" id="IPR006542">
    <property type="entry name" value="DUF1093"/>
</dbReference>
<proteinExistence type="predicted"/>
<dbReference type="SUPFAM" id="SSF159121">
    <property type="entry name" value="BC4932-like"/>
    <property type="match status" value="1"/>
</dbReference>